<name>A0A0E0H4Y3_ORYNI</name>
<dbReference type="Gramene" id="ONIVA04G21700.1">
    <property type="protein sequence ID" value="ONIVA04G21700.1"/>
    <property type="gene ID" value="ONIVA04G21700"/>
</dbReference>
<dbReference type="AlphaFoldDB" id="A0A0E0H4Y3"/>
<protein>
    <submittedName>
        <fullName evidence="2">Uncharacterized protein</fullName>
    </submittedName>
</protein>
<dbReference type="Proteomes" id="UP000006591">
    <property type="component" value="Chromosome 4"/>
</dbReference>
<evidence type="ECO:0000256" key="1">
    <source>
        <dbReference type="SAM" id="MobiDB-lite"/>
    </source>
</evidence>
<dbReference type="EnsemblPlants" id="ONIVA04G21700.1">
    <property type="protein sequence ID" value="ONIVA04G21700.1"/>
    <property type="gene ID" value="ONIVA04G21700"/>
</dbReference>
<feature type="region of interest" description="Disordered" evidence="1">
    <location>
        <begin position="1"/>
        <end position="46"/>
    </location>
</feature>
<reference evidence="2" key="2">
    <citation type="submission" date="2018-04" db="EMBL/GenBank/DDBJ databases">
        <title>OnivRS2 (Oryza nivara Reference Sequence Version 2).</title>
        <authorList>
            <person name="Zhang J."/>
            <person name="Kudrna D."/>
            <person name="Lee S."/>
            <person name="Talag J."/>
            <person name="Rajasekar S."/>
            <person name="Welchert J."/>
            <person name="Hsing Y.-I."/>
            <person name="Wing R.A."/>
        </authorList>
    </citation>
    <scope>NUCLEOTIDE SEQUENCE [LARGE SCALE GENOMIC DNA]</scope>
    <source>
        <strain evidence="2">SL10</strain>
    </source>
</reference>
<feature type="compositionally biased region" description="Low complexity" evidence="1">
    <location>
        <begin position="1"/>
        <end position="11"/>
    </location>
</feature>
<keyword evidence="3" id="KW-1185">Reference proteome</keyword>
<dbReference type="OMA" id="MQPPTFG"/>
<evidence type="ECO:0000313" key="2">
    <source>
        <dbReference type="EnsemblPlants" id="ONIVA04G21700.1"/>
    </source>
</evidence>
<dbReference type="HOGENOM" id="CLU_175097_0_0_1"/>
<reference evidence="2" key="1">
    <citation type="submission" date="2015-04" db="UniProtKB">
        <authorList>
            <consortium name="EnsemblPlants"/>
        </authorList>
    </citation>
    <scope>IDENTIFICATION</scope>
    <source>
        <strain evidence="2">SL10</strain>
    </source>
</reference>
<proteinExistence type="predicted"/>
<accession>A0A0E0H4Y3</accession>
<evidence type="ECO:0000313" key="3">
    <source>
        <dbReference type="Proteomes" id="UP000006591"/>
    </source>
</evidence>
<organism evidence="2">
    <name type="scientific">Oryza nivara</name>
    <name type="common">Indian wild rice</name>
    <name type="synonym">Oryza sativa f. spontanea</name>
    <dbReference type="NCBI Taxonomy" id="4536"/>
    <lineage>
        <taxon>Eukaryota</taxon>
        <taxon>Viridiplantae</taxon>
        <taxon>Streptophyta</taxon>
        <taxon>Embryophyta</taxon>
        <taxon>Tracheophyta</taxon>
        <taxon>Spermatophyta</taxon>
        <taxon>Magnoliopsida</taxon>
        <taxon>Liliopsida</taxon>
        <taxon>Poales</taxon>
        <taxon>Poaceae</taxon>
        <taxon>BOP clade</taxon>
        <taxon>Oryzoideae</taxon>
        <taxon>Oryzeae</taxon>
        <taxon>Oryzinae</taxon>
        <taxon>Oryza</taxon>
    </lineage>
</organism>
<sequence length="80" mass="8301">MAAAGCKVAAASSEDDDSGGGCTLPSARSGVRGGADPAAARQQQRRAEAIQGLELRLRSFYEVENFSSPTTKRGDSLARD</sequence>